<evidence type="ECO:0000256" key="5">
    <source>
        <dbReference type="ARBA" id="ARBA00022989"/>
    </source>
</evidence>
<keyword evidence="6 9" id="KW-0406">Ion transport</keyword>
<protein>
    <recommendedName>
        <fullName evidence="9">Innexin</fullName>
    </recommendedName>
</protein>
<comment type="function">
    <text evidence="9">Structural component of the gap junctions.</text>
</comment>
<evidence type="ECO:0000256" key="3">
    <source>
        <dbReference type="ARBA" id="ARBA00022475"/>
    </source>
</evidence>
<evidence type="ECO:0000256" key="6">
    <source>
        <dbReference type="ARBA" id="ARBA00023065"/>
    </source>
</evidence>
<organism evidence="11 12">
    <name type="scientific">Macrostomum lignano</name>
    <dbReference type="NCBI Taxonomy" id="282301"/>
    <lineage>
        <taxon>Eukaryota</taxon>
        <taxon>Metazoa</taxon>
        <taxon>Spiralia</taxon>
        <taxon>Lophotrochozoa</taxon>
        <taxon>Platyhelminthes</taxon>
        <taxon>Rhabditophora</taxon>
        <taxon>Macrostomorpha</taxon>
        <taxon>Macrostomida</taxon>
        <taxon>Macrostomidae</taxon>
        <taxon>Macrostomum</taxon>
    </lineage>
</organism>
<accession>A0A1I8JDY6</accession>
<dbReference type="Proteomes" id="UP000095280">
    <property type="component" value="Unplaced"/>
</dbReference>
<keyword evidence="8 9" id="KW-0407">Ion channel</keyword>
<dbReference type="PRINTS" id="PR01262">
    <property type="entry name" value="INNEXIN"/>
</dbReference>
<feature type="transmembrane region" description="Helical" evidence="9">
    <location>
        <begin position="105"/>
        <end position="124"/>
    </location>
</feature>
<comment type="subcellular location">
    <subcellularLocation>
        <location evidence="1 9">Cell membrane</location>
        <topology evidence="1 9">Multi-pass membrane protein</topology>
    </subcellularLocation>
</comment>
<keyword evidence="2 9" id="KW-0813">Transport</keyword>
<evidence type="ECO:0000313" key="12">
    <source>
        <dbReference type="WBParaSite" id="maker-uti_cns_0047087-snap-gene-0.4-mRNA-1"/>
    </source>
</evidence>
<keyword evidence="3" id="KW-1003">Cell membrane</keyword>
<evidence type="ECO:0000256" key="9">
    <source>
        <dbReference type="RuleBase" id="RU010713"/>
    </source>
</evidence>
<evidence type="ECO:0000256" key="7">
    <source>
        <dbReference type="ARBA" id="ARBA00023136"/>
    </source>
</evidence>
<keyword evidence="11" id="KW-1185">Reference proteome</keyword>
<reference evidence="12" key="1">
    <citation type="submission" date="2016-11" db="UniProtKB">
        <authorList>
            <consortium name="WormBaseParasite"/>
        </authorList>
    </citation>
    <scope>IDENTIFICATION</scope>
</reference>
<dbReference type="GO" id="GO:0005886">
    <property type="term" value="C:plasma membrane"/>
    <property type="evidence" value="ECO:0007669"/>
    <property type="project" value="UniProtKB-SubCell"/>
</dbReference>
<evidence type="ECO:0000313" key="11">
    <source>
        <dbReference type="Proteomes" id="UP000095280"/>
    </source>
</evidence>
<evidence type="ECO:0000256" key="4">
    <source>
        <dbReference type="ARBA" id="ARBA00022692"/>
    </source>
</evidence>
<dbReference type="InterPro" id="IPR000990">
    <property type="entry name" value="Innexin"/>
</dbReference>
<evidence type="ECO:0000256" key="10">
    <source>
        <dbReference type="SAM" id="MobiDB-lite"/>
    </source>
</evidence>
<feature type="compositionally biased region" description="Pro residues" evidence="10">
    <location>
        <begin position="429"/>
        <end position="440"/>
    </location>
</feature>
<feature type="transmembrane region" description="Helical" evidence="9">
    <location>
        <begin position="206"/>
        <end position="229"/>
    </location>
</feature>
<comment type="caution">
    <text evidence="9">Lacks conserved residue(s) required for the propagation of feature annotation.</text>
</comment>
<sequence>AAGMNFDFFLKVNQFRVSFGQYAAAEDFIDVLNYMITPTILIFFAGISATKQYLFTPIQCWTLKETEGSQRMEYIENLCWIENMYYWPMGETMTQDSSKKKERTIYYYQWIPFVLALQAVLFYLPRICWLFLSNRFGTSIMDIIRFSMSAATVEQDKRQRLVGFLAAHLEKLLFHVQPYRRGRWQQVKNRCAQVLPCLVLTRRTGFVLVGSYLLVKLLYVKVAVLQLIIMERFLGMNGTYWGFNLLDDLIRRRSWERTGVFPRVTRCDLRFENVGNVVNTYSLQCVLPNNMLNEKMYIFLWFWVWALAVFTSFSFVSWAVTSTMRASRRSFIKKYLKIMTSIHSEEKAVAKKFVNSFLRYDGIFLLRMISHNAGDLITAEIVREIWLRYRSKKTDEMDLACNLPALLPPERPPRSSSRQRHKHQQHQQQPPPPPPLQPQM</sequence>
<proteinExistence type="inferred from homology"/>
<evidence type="ECO:0000256" key="2">
    <source>
        <dbReference type="ARBA" id="ARBA00022448"/>
    </source>
</evidence>
<evidence type="ECO:0000256" key="1">
    <source>
        <dbReference type="ARBA" id="ARBA00004651"/>
    </source>
</evidence>
<keyword evidence="4 9" id="KW-0812">Transmembrane</keyword>
<dbReference type="WBParaSite" id="maker-uti_cns_0047087-snap-gene-0.4-mRNA-1">
    <property type="protein sequence ID" value="maker-uti_cns_0047087-snap-gene-0.4-mRNA-1"/>
    <property type="gene ID" value="maker-uti_cns_0047087-snap-gene-0.4"/>
</dbReference>
<dbReference type="AlphaFoldDB" id="A0A1I8JDY6"/>
<comment type="similarity">
    <text evidence="9">Belongs to the pannexin family.</text>
</comment>
<dbReference type="PANTHER" id="PTHR11893">
    <property type="entry name" value="INNEXIN"/>
    <property type="match status" value="1"/>
</dbReference>
<feature type="transmembrane region" description="Helical" evidence="9">
    <location>
        <begin position="298"/>
        <end position="320"/>
    </location>
</feature>
<dbReference type="GO" id="GO:0034220">
    <property type="term" value="P:monoatomic ion transmembrane transport"/>
    <property type="evidence" value="ECO:0007669"/>
    <property type="project" value="UniProtKB-KW"/>
</dbReference>
<name>A0A1I8JDY6_9PLAT</name>
<dbReference type="GO" id="GO:0005921">
    <property type="term" value="C:gap junction"/>
    <property type="evidence" value="ECO:0007669"/>
    <property type="project" value="UniProtKB-UniRule"/>
</dbReference>
<keyword evidence="5 9" id="KW-1133">Transmembrane helix</keyword>
<dbReference type="PANTHER" id="PTHR11893:SF36">
    <property type="entry name" value="INNEXIN-5"/>
    <property type="match status" value="1"/>
</dbReference>
<dbReference type="GO" id="GO:0005243">
    <property type="term" value="F:gap junction channel activity"/>
    <property type="evidence" value="ECO:0007669"/>
    <property type="project" value="TreeGrafter"/>
</dbReference>
<evidence type="ECO:0000256" key="8">
    <source>
        <dbReference type="ARBA" id="ARBA00023303"/>
    </source>
</evidence>
<keyword evidence="7 9" id="KW-0472">Membrane</keyword>
<gene>
    <name evidence="9" type="primary">inx</name>
</gene>
<dbReference type="PROSITE" id="PS51013">
    <property type="entry name" value="PANNEXIN"/>
    <property type="match status" value="1"/>
</dbReference>
<feature type="region of interest" description="Disordered" evidence="10">
    <location>
        <begin position="403"/>
        <end position="440"/>
    </location>
</feature>
<dbReference type="Pfam" id="PF00876">
    <property type="entry name" value="Innexin"/>
    <property type="match status" value="1"/>
</dbReference>